<proteinExistence type="predicted"/>
<dbReference type="InParanoid" id="C1E9J4"/>
<keyword evidence="3" id="KW-1185">Reference proteome</keyword>
<dbReference type="eggNOG" id="ENOG502S3BI">
    <property type="taxonomic scope" value="Eukaryota"/>
</dbReference>
<feature type="compositionally biased region" description="Low complexity" evidence="1">
    <location>
        <begin position="239"/>
        <end position="249"/>
    </location>
</feature>
<dbReference type="OrthoDB" id="204026at2759"/>
<dbReference type="KEGG" id="mis:MICPUN_101276"/>
<dbReference type="SUPFAM" id="SSF51261">
    <property type="entry name" value="Duplicated hybrid motif"/>
    <property type="match status" value="1"/>
</dbReference>
<evidence type="ECO:0000313" key="3">
    <source>
        <dbReference type="Proteomes" id="UP000002009"/>
    </source>
</evidence>
<dbReference type="GeneID" id="8245078"/>
<evidence type="ECO:0008006" key="4">
    <source>
        <dbReference type="Google" id="ProtNLM"/>
    </source>
</evidence>
<reference evidence="2 3" key="1">
    <citation type="journal article" date="2009" name="Science">
        <title>Green evolution and dynamic adaptations revealed by genomes of the marine picoeukaryotes Micromonas.</title>
        <authorList>
            <person name="Worden A.Z."/>
            <person name="Lee J.H."/>
            <person name="Mock T."/>
            <person name="Rouze P."/>
            <person name="Simmons M.P."/>
            <person name="Aerts A.L."/>
            <person name="Allen A.E."/>
            <person name="Cuvelier M.L."/>
            <person name="Derelle E."/>
            <person name="Everett M.V."/>
            <person name="Foulon E."/>
            <person name="Grimwood J."/>
            <person name="Gundlach H."/>
            <person name="Henrissat B."/>
            <person name="Napoli C."/>
            <person name="McDonald S.M."/>
            <person name="Parker M.S."/>
            <person name="Rombauts S."/>
            <person name="Salamov A."/>
            <person name="Von Dassow P."/>
            <person name="Badger J.H."/>
            <person name="Coutinho P.M."/>
            <person name="Demir E."/>
            <person name="Dubchak I."/>
            <person name="Gentemann C."/>
            <person name="Eikrem W."/>
            <person name="Gready J.E."/>
            <person name="John U."/>
            <person name="Lanier W."/>
            <person name="Lindquist E.A."/>
            <person name="Lucas S."/>
            <person name="Mayer K.F."/>
            <person name="Moreau H."/>
            <person name="Not F."/>
            <person name="Otillar R."/>
            <person name="Panaud O."/>
            <person name="Pangilinan J."/>
            <person name="Paulsen I."/>
            <person name="Piegu B."/>
            <person name="Poliakov A."/>
            <person name="Robbens S."/>
            <person name="Schmutz J."/>
            <person name="Toulza E."/>
            <person name="Wyss T."/>
            <person name="Zelensky A."/>
            <person name="Zhou K."/>
            <person name="Armbrust E.V."/>
            <person name="Bhattacharya D."/>
            <person name="Goodenough U.W."/>
            <person name="Van de Peer Y."/>
            <person name="Grigoriev I.V."/>
        </authorList>
    </citation>
    <scope>NUCLEOTIDE SEQUENCE [LARGE SCALE GENOMIC DNA]</scope>
    <source>
        <strain evidence="3">RCC299 / NOUM17</strain>
    </source>
</reference>
<dbReference type="Gene3D" id="2.70.70.10">
    <property type="entry name" value="Glucose Permease (Domain IIA)"/>
    <property type="match status" value="1"/>
</dbReference>
<dbReference type="AlphaFoldDB" id="C1E9J4"/>
<accession>C1E9J4</accession>
<dbReference type="STRING" id="296587.C1E9J4"/>
<dbReference type="CDD" id="cd12797">
    <property type="entry name" value="M23_peptidase"/>
    <property type="match status" value="1"/>
</dbReference>
<name>C1E9J4_MICCC</name>
<dbReference type="InterPro" id="IPR011055">
    <property type="entry name" value="Dup_hybrid_motif"/>
</dbReference>
<dbReference type="OMA" id="THFFAGN"/>
<protein>
    <recommendedName>
        <fullName evidence="4">Peptidase M23 domain-containing protein</fullName>
    </recommendedName>
</protein>
<feature type="region of interest" description="Disordered" evidence="1">
    <location>
        <begin position="230"/>
        <end position="253"/>
    </location>
</feature>
<organism evidence="2 3">
    <name type="scientific">Micromonas commoda (strain RCC299 / NOUM17 / CCMP2709)</name>
    <name type="common">Picoplanktonic green alga</name>
    <dbReference type="NCBI Taxonomy" id="296587"/>
    <lineage>
        <taxon>Eukaryota</taxon>
        <taxon>Viridiplantae</taxon>
        <taxon>Chlorophyta</taxon>
        <taxon>Mamiellophyceae</taxon>
        <taxon>Mamiellales</taxon>
        <taxon>Mamiellaceae</taxon>
        <taxon>Micromonas</taxon>
    </lineage>
</organism>
<evidence type="ECO:0000256" key="1">
    <source>
        <dbReference type="SAM" id="MobiDB-lite"/>
    </source>
</evidence>
<dbReference type="EMBL" id="CP001328">
    <property type="protein sequence ID" value="ACO64689.1"/>
    <property type="molecule type" value="Genomic_DNA"/>
</dbReference>
<gene>
    <name evidence="2" type="ORF">MICPUN_101276</name>
</gene>
<sequence length="357" mass="37309">MRSAEPHNFVAEAGPGCIIAHVADPPWALGSERIDIRDYPKGTQFPDLAVDPGSGTLSVVNAQTEHRVCYVTVYDNAVLDRDGTPFPAGRTTDNDGETRECVTFILLVPPMTIVHAATLTDASSEIDSDVQDWCRHPAPDDEHPLVIGFPLGVSEGKPGPWLCTQGEGGSLTHFFSGNLHAVDFRCDEGTELLAVGAGTVVEVSQDNTLTGVAVSNLFKWNSVMIQLDTEGDGAGPAGGPADAGDLEAGSRGSEDARGGDLFVEYVHIKAGSVRVKVGDRVALGDVVCESGGVGFSPEPHLHFCAFRSKEPTAPTTRVRFRAASGGEPYVPIAGNYYDESGAVPAPPSAIGGTGGQG</sequence>
<dbReference type="Proteomes" id="UP000002009">
    <property type="component" value="Chromosome 7"/>
</dbReference>
<evidence type="ECO:0000313" key="2">
    <source>
        <dbReference type="EMBL" id="ACO64689.1"/>
    </source>
</evidence>
<dbReference type="RefSeq" id="XP_002503431.1">
    <property type="nucleotide sequence ID" value="XM_002503385.1"/>
</dbReference>